<evidence type="ECO:0000313" key="5">
    <source>
        <dbReference type="Proteomes" id="UP000182367"/>
    </source>
</evidence>
<reference evidence="2" key="2">
    <citation type="submission" date="2016-03" db="EMBL/GenBank/DDBJ databases">
        <authorList>
            <person name="Ploux O."/>
        </authorList>
    </citation>
    <scope>NUCLEOTIDE SEQUENCE</scope>
    <source>
        <strain evidence="2">NBRC 105008</strain>
    </source>
</reference>
<dbReference type="Proteomes" id="UP000321579">
    <property type="component" value="Unassembled WGS sequence"/>
</dbReference>
<evidence type="ECO:0000313" key="2">
    <source>
        <dbReference type="EMBL" id="OCB71275.1"/>
    </source>
</evidence>
<protein>
    <submittedName>
        <fullName evidence="2">GxxExxY protein</fullName>
    </submittedName>
</protein>
<name>A0A1B9DNM3_9FLAO</name>
<reference evidence="3 5" key="3">
    <citation type="submission" date="2016-10" db="EMBL/GenBank/DDBJ databases">
        <authorList>
            <person name="Varghese N."/>
            <person name="Submissions S."/>
        </authorList>
    </citation>
    <scope>NUCLEOTIDE SEQUENCE [LARGE SCALE GENOMIC DNA]</scope>
    <source>
        <strain evidence="3 5">Gm-149</strain>
    </source>
</reference>
<dbReference type="NCBIfam" id="TIGR04256">
    <property type="entry name" value="GxxExxY"/>
    <property type="match status" value="1"/>
</dbReference>
<dbReference type="Proteomes" id="UP000182367">
    <property type="component" value="Unassembled WGS sequence"/>
</dbReference>
<dbReference type="STRING" id="551990.SAMN05192550_0691"/>
<reference evidence="1 6" key="4">
    <citation type="submission" date="2019-07" db="EMBL/GenBank/DDBJ databases">
        <title>Whole genome shotgun sequence of Flavobacterium glycines NBRC 105008.</title>
        <authorList>
            <person name="Hosoyama A."/>
            <person name="Uohara A."/>
            <person name="Ohji S."/>
            <person name="Ichikawa N."/>
        </authorList>
    </citation>
    <scope>NUCLEOTIDE SEQUENCE [LARGE SCALE GENOMIC DNA]</scope>
    <source>
        <strain evidence="1 6">NBRC 105008</strain>
    </source>
</reference>
<dbReference type="EMBL" id="BJVF01000001">
    <property type="protein sequence ID" value="GEL10280.1"/>
    <property type="molecule type" value="Genomic_DNA"/>
</dbReference>
<gene>
    <name evidence="2" type="ORF">FBGL_08440</name>
    <name evidence="1" type="ORF">FGL01_10190</name>
    <name evidence="3" type="ORF">SAMN05192550_0691</name>
</gene>
<evidence type="ECO:0000313" key="1">
    <source>
        <dbReference type="EMBL" id="GEL10280.1"/>
    </source>
</evidence>
<sequence>MVTRKELKDLVYRVNGAAIEVHKHLGPGLLESIYHKCMIKELTLRKISFKYELTIPIEYKGLELESDLRCDLFIEDCLVLELKAVEKIAPIHKAQLITYMNLLEAPMGLLINFNVTNIFHEGQQTYLGDLYRQLNEE</sequence>
<reference evidence="4" key="1">
    <citation type="submission" date="2016-03" db="EMBL/GenBank/DDBJ databases">
        <title>Draft genome sequence of Paenibacillus glacialis DSM 22343.</title>
        <authorList>
            <person name="Shin S.-K."/>
            <person name="Yi H."/>
        </authorList>
    </citation>
    <scope>NUCLEOTIDE SEQUENCE [LARGE SCALE GENOMIC DNA]</scope>
    <source>
        <strain evidence="4">NBRC 105008</strain>
    </source>
</reference>
<comment type="caution">
    <text evidence="2">The sequence shown here is derived from an EMBL/GenBank/DDBJ whole genome shotgun (WGS) entry which is preliminary data.</text>
</comment>
<dbReference type="EMBL" id="LVEO01000018">
    <property type="protein sequence ID" value="OCB71275.1"/>
    <property type="molecule type" value="Genomic_DNA"/>
</dbReference>
<dbReference type="EMBL" id="FNEO01000001">
    <property type="protein sequence ID" value="SDI74052.1"/>
    <property type="molecule type" value="Genomic_DNA"/>
</dbReference>
<dbReference type="InterPro" id="IPR026350">
    <property type="entry name" value="GxxExxY"/>
</dbReference>
<organism evidence="2 4">
    <name type="scientific">Flavobacterium glycines</name>
    <dbReference type="NCBI Taxonomy" id="551990"/>
    <lineage>
        <taxon>Bacteria</taxon>
        <taxon>Pseudomonadati</taxon>
        <taxon>Bacteroidota</taxon>
        <taxon>Flavobacteriia</taxon>
        <taxon>Flavobacteriales</taxon>
        <taxon>Flavobacteriaceae</taxon>
        <taxon>Flavobacterium</taxon>
    </lineage>
</organism>
<dbReference type="Proteomes" id="UP000093226">
    <property type="component" value="Unassembled WGS sequence"/>
</dbReference>
<proteinExistence type="predicted"/>
<dbReference type="RefSeq" id="WP_066327652.1">
    <property type="nucleotide sequence ID" value="NZ_BJVF01000001.1"/>
</dbReference>
<dbReference type="Pfam" id="PF13366">
    <property type="entry name" value="PDDEXK_3"/>
    <property type="match status" value="1"/>
</dbReference>
<keyword evidence="5" id="KW-1185">Reference proteome</keyword>
<dbReference type="OrthoDB" id="1119698at2"/>
<evidence type="ECO:0000313" key="3">
    <source>
        <dbReference type="EMBL" id="SDI74052.1"/>
    </source>
</evidence>
<evidence type="ECO:0000313" key="4">
    <source>
        <dbReference type="Proteomes" id="UP000093226"/>
    </source>
</evidence>
<accession>A0A1B9DNM3</accession>
<dbReference type="AlphaFoldDB" id="A0A1B9DNM3"/>
<evidence type="ECO:0000313" key="6">
    <source>
        <dbReference type="Proteomes" id="UP000321579"/>
    </source>
</evidence>